<dbReference type="OrthoDB" id="3268221at2759"/>
<evidence type="ECO:0000313" key="4">
    <source>
        <dbReference type="Proteomes" id="UP000016930"/>
    </source>
</evidence>
<feature type="region of interest" description="Disordered" evidence="2">
    <location>
        <begin position="385"/>
        <end position="646"/>
    </location>
</feature>
<dbReference type="EMBL" id="KB445797">
    <property type="protein sequence ID" value="EMD36809.1"/>
    <property type="molecule type" value="Genomic_DNA"/>
</dbReference>
<dbReference type="Proteomes" id="UP000016930">
    <property type="component" value="Unassembled WGS sequence"/>
</dbReference>
<evidence type="ECO:0000313" key="3">
    <source>
        <dbReference type="EMBL" id="EMD36809.1"/>
    </source>
</evidence>
<feature type="region of interest" description="Disordered" evidence="2">
    <location>
        <begin position="256"/>
        <end position="357"/>
    </location>
</feature>
<sequence length="787" mass="86617">MQPGRVPLPPDGQRPLRVVEQLPPLRARLAPLAARLPRTLARLVVVLPAVHPLPRPSRRRGDRERRDDLVGSSTTKQLLSRLLAQEEHEAQSTRSVVVALSERLERETRRADEAERRVVDVLHRLRTAHEATLLAQADTARAREELRLHAMRLEEAQGEIRRAQDIVDALERQRNEAEEEAARARTSVRKYRERELVARAREQGRREGYQEGFARGQDMGYYEAAAAGGEQGVYAEQAMGDTYSEDGPEEIHINYDRGAASQPVWRPPSRSSTSGISRRSPPTITIQVPSPPSRPSTTRADRTTATHDPDLAIHAATLPVPTLTSPLRMPSPSHAQPPSPTPALVPTSSNRHSRDSDDLHPIAIHRATPEPVHPPYQIPPDNWIPLEGSPIPPQHEFAELHSPRSRSPSLTDMAPQPVQSYEPSVRSRDYAYAQGAVPIPPPGNNNLLFSPSSRTSTRISEYELLRDRRDTGPRPPRTPGMPEDLRQVFRSPGPSSERPRTPVRQDLRPPSPRGPRTQESPAPLPVPAPFAGGADDYGRGRQRRPHHTRAEGSSLERMFKKRFHERERNSGSSGGVPDIYVESPSSGEHTPETAHPVTEPHMLSPDSTPAPLPVLPPEDPIPIRIEGPDEVPDDTRPLPPLPAGETDYRDAVMVPAPGEQYPVGFVPLQFTPNAEPPTPLSPKDTTTTIPHISHEPAGSPRYTPRYAEAPMPAGLVYPDPLGKSPASGAANAVPLPSSPKSSTSSRRRRGSVAARALSPLQLQLFSSLRSNDSIASLTEQNIGRRIT</sequence>
<feature type="coiled-coil region" evidence="1">
    <location>
        <begin position="153"/>
        <end position="194"/>
    </location>
</feature>
<proteinExistence type="predicted"/>
<feature type="compositionally biased region" description="Basic and acidic residues" evidence="2">
    <location>
        <begin position="59"/>
        <end position="69"/>
    </location>
</feature>
<feature type="compositionally biased region" description="Low complexity" evidence="2">
    <location>
        <begin position="267"/>
        <end position="282"/>
    </location>
</feature>
<feature type="region of interest" description="Disordered" evidence="2">
    <location>
        <begin position="52"/>
        <end position="75"/>
    </location>
</feature>
<evidence type="ECO:0000256" key="1">
    <source>
        <dbReference type="SAM" id="Coils"/>
    </source>
</evidence>
<dbReference type="AlphaFoldDB" id="M2PKI8"/>
<feature type="coiled-coil region" evidence="1">
    <location>
        <begin position="97"/>
        <end position="124"/>
    </location>
</feature>
<feature type="compositionally biased region" description="Pro residues" evidence="2">
    <location>
        <begin position="608"/>
        <end position="620"/>
    </location>
</feature>
<dbReference type="STRING" id="914234.M2PKI8"/>
<accession>M2PKI8</accession>
<feature type="compositionally biased region" description="Basic and acidic residues" evidence="2">
    <location>
        <begin position="460"/>
        <end position="472"/>
    </location>
</feature>
<feature type="region of interest" description="Disordered" evidence="2">
    <location>
        <begin position="665"/>
        <end position="754"/>
    </location>
</feature>
<evidence type="ECO:0000256" key="2">
    <source>
        <dbReference type="SAM" id="MobiDB-lite"/>
    </source>
</evidence>
<reference evidence="3 4" key="1">
    <citation type="journal article" date="2012" name="Proc. Natl. Acad. Sci. U.S.A.">
        <title>Comparative genomics of Ceriporiopsis subvermispora and Phanerochaete chrysosporium provide insight into selective ligninolysis.</title>
        <authorList>
            <person name="Fernandez-Fueyo E."/>
            <person name="Ruiz-Duenas F.J."/>
            <person name="Ferreira P."/>
            <person name="Floudas D."/>
            <person name="Hibbett D.S."/>
            <person name="Canessa P."/>
            <person name="Larrondo L.F."/>
            <person name="James T.Y."/>
            <person name="Seelenfreund D."/>
            <person name="Lobos S."/>
            <person name="Polanco R."/>
            <person name="Tello M."/>
            <person name="Honda Y."/>
            <person name="Watanabe T."/>
            <person name="Watanabe T."/>
            <person name="Ryu J.S."/>
            <person name="Kubicek C.P."/>
            <person name="Schmoll M."/>
            <person name="Gaskell J."/>
            <person name="Hammel K.E."/>
            <person name="St John F.J."/>
            <person name="Vanden Wymelenberg A."/>
            <person name="Sabat G."/>
            <person name="Splinter BonDurant S."/>
            <person name="Syed K."/>
            <person name="Yadav J.S."/>
            <person name="Doddapaneni H."/>
            <person name="Subramanian V."/>
            <person name="Lavin J.L."/>
            <person name="Oguiza J.A."/>
            <person name="Perez G."/>
            <person name="Pisabarro A.G."/>
            <person name="Ramirez L."/>
            <person name="Santoyo F."/>
            <person name="Master E."/>
            <person name="Coutinho P.M."/>
            <person name="Henrissat B."/>
            <person name="Lombard V."/>
            <person name="Magnuson J.K."/>
            <person name="Kuees U."/>
            <person name="Hori C."/>
            <person name="Igarashi K."/>
            <person name="Samejima M."/>
            <person name="Held B.W."/>
            <person name="Barry K.W."/>
            <person name="LaButti K.M."/>
            <person name="Lapidus A."/>
            <person name="Lindquist E.A."/>
            <person name="Lucas S.M."/>
            <person name="Riley R."/>
            <person name="Salamov A.A."/>
            <person name="Hoffmeister D."/>
            <person name="Schwenk D."/>
            <person name="Hadar Y."/>
            <person name="Yarden O."/>
            <person name="de Vries R.P."/>
            <person name="Wiebenga A."/>
            <person name="Stenlid J."/>
            <person name="Eastwood D."/>
            <person name="Grigoriev I.V."/>
            <person name="Berka R.M."/>
            <person name="Blanchette R.A."/>
            <person name="Kersten P."/>
            <person name="Martinez A.T."/>
            <person name="Vicuna R."/>
            <person name="Cullen D."/>
        </authorList>
    </citation>
    <scope>NUCLEOTIDE SEQUENCE [LARGE SCALE GENOMIC DNA]</scope>
    <source>
        <strain evidence="3 4">B</strain>
    </source>
</reference>
<keyword evidence="4" id="KW-1185">Reference proteome</keyword>
<dbReference type="HOGENOM" id="CLU_020595_0_0_1"/>
<protein>
    <submittedName>
        <fullName evidence="3">Uncharacterized protein</fullName>
    </submittedName>
</protein>
<organism evidence="3 4">
    <name type="scientific">Ceriporiopsis subvermispora (strain B)</name>
    <name type="common">White-rot fungus</name>
    <name type="synonym">Gelatoporia subvermispora</name>
    <dbReference type="NCBI Taxonomy" id="914234"/>
    <lineage>
        <taxon>Eukaryota</taxon>
        <taxon>Fungi</taxon>
        <taxon>Dikarya</taxon>
        <taxon>Basidiomycota</taxon>
        <taxon>Agaricomycotina</taxon>
        <taxon>Agaricomycetes</taxon>
        <taxon>Polyporales</taxon>
        <taxon>Gelatoporiaceae</taxon>
        <taxon>Gelatoporia</taxon>
    </lineage>
</organism>
<feature type="compositionally biased region" description="Polar residues" evidence="2">
    <location>
        <begin position="444"/>
        <end position="459"/>
    </location>
</feature>
<keyword evidence="1" id="KW-0175">Coiled coil</keyword>
<feature type="compositionally biased region" description="Basic and acidic residues" evidence="2">
    <location>
        <begin position="497"/>
        <end position="507"/>
    </location>
</feature>
<name>M2PKI8_CERS8</name>
<gene>
    <name evidence="3" type="ORF">CERSUDRAFT_95080</name>
</gene>
<feature type="compositionally biased region" description="Basic and acidic residues" evidence="2">
    <location>
        <begin position="299"/>
        <end position="311"/>
    </location>
</feature>